<sequence length="331" mass="36838">MSENNFVKQESSIEEKELNPMSGWLALIIGILFIISPTLGVGTLIAYDNPIFLVISIILFIVAIFMFCGLKIVNPNESVVFVLFGKYYGTLKKPGFFFMNPFVSAINPTYESQVAKLSKTGEKDSDDESKTSNTKKVSLKAMTLNNQKQKVNDELGNPIIIGTIVIWKVVNPTKAVFNVENYKTFLSIQCDSTIRNVARLYPYDSEDTEDHREKSLRGSSQEIADRLKEELQKRVEIAGIEVEEVRITHLSYAPEIAAAMLQRQQAEAIIAARKKIVEGAVGMVEMALNSLSEKEVVELDDERKAAMVSNLLVVLCGNKDAQPIVNSGSIY</sequence>
<name>A0A6N3B0M4_9FIRM</name>
<protein>
    <submittedName>
        <fullName evidence="3">SPFH domain / Band 7 family protein</fullName>
    </submittedName>
</protein>
<reference evidence="3" key="1">
    <citation type="submission" date="2019-11" db="EMBL/GenBank/DDBJ databases">
        <authorList>
            <person name="Feng L."/>
        </authorList>
    </citation>
    <scope>NUCLEOTIDE SEQUENCE</scope>
    <source>
        <strain evidence="3">IbartlettiiLFYP30</strain>
    </source>
</reference>
<dbReference type="InterPro" id="IPR001107">
    <property type="entry name" value="Band_7"/>
</dbReference>
<dbReference type="SUPFAM" id="SSF117892">
    <property type="entry name" value="Band 7/SPFH domain"/>
    <property type="match status" value="1"/>
</dbReference>
<dbReference type="RefSeq" id="WP_156530732.1">
    <property type="nucleotide sequence ID" value="NZ_CACRUE010000022.1"/>
</dbReference>
<dbReference type="CDD" id="cd03402">
    <property type="entry name" value="SPFH_like_u2"/>
    <property type="match status" value="1"/>
</dbReference>
<dbReference type="PANTHER" id="PTHR43446">
    <property type="entry name" value="MEMBRANE PROTEIN-RELATED"/>
    <property type="match status" value="1"/>
</dbReference>
<dbReference type="InterPro" id="IPR036013">
    <property type="entry name" value="Band_7/SPFH_dom_sf"/>
</dbReference>
<dbReference type="PANTHER" id="PTHR43446:SF1">
    <property type="entry name" value="BAND 7 DOMAIN-CONTAINING PROTEIN"/>
    <property type="match status" value="1"/>
</dbReference>
<keyword evidence="1" id="KW-0472">Membrane</keyword>
<feature type="transmembrane region" description="Helical" evidence="1">
    <location>
        <begin position="21"/>
        <end position="45"/>
    </location>
</feature>
<dbReference type="AlphaFoldDB" id="A0A6N3B0M4"/>
<evidence type="ECO:0000313" key="3">
    <source>
        <dbReference type="EMBL" id="VYT93432.1"/>
    </source>
</evidence>
<proteinExistence type="predicted"/>
<dbReference type="Pfam" id="PF01145">
    <property type="entry name" value="Band_7"/>
    <property type="match status" value="1"/>
</dbReference>
<dbReference type="EMBL" id="CACRUE010000022">
    <property type="protein sequence ID" value="VYT93432.1"/>
    <property type="molecule type" value="Genomic_DNA"/>
</dbReference>
<dbReference type="Gene3D" id="3.30.479.30">
    <property type="entry name" value="Band 7 domain"/>
    <property type="match status" value="1"/>
</dbReference>
<dbReference type="SMART" id="SM00244">
    <property type="entry name" value="PHB"/>
    <property type="match status" value="1"/>
</dbReference>
<gene>
    <name evidence="3" type="ORF">IBLFYP30_01356</name>
</gene>
<organism evidence="3">
    <name type="scientific">Intestinibacter bartlettii</name>
    <dbReference type="NCBI Taxonomy" id="261299"/>
    <lineage>
        <taxon>Bacteria</taxon>
        <taxon>Bacillati</taxon>
        <taxon>Bacillota</taxon>
        <taxon>Clostridia</taxon>
        <taxon>Peptostreptococcales</taxon>
        <taxon>Peptostreptococcaceae</taxon>
        <taxon>Intestinibacter</taxon>
    </lineage>
</organism>
<keyword evidence="1" id="KW-1133">Transmembrane helix</keyword>
<accession>A0A6N3B0M4</accession>
<feature type="domain" description="Band 7" evidence="2">
    <location>
        <begin position="68"/>
        <end position="264"/>
    </location>
</feature>
<evidence type="ECO:0000259" key="2">
    <source>
        <dbReference type="SMART" id="SM00244"/>
    </source>
</evidence>
<evidence type="ECO:0000256" key="1">
    <source>
        <dbReference type="SAM" id="Phobius"/>
    </source>
</evidence>
<feature type="transmembrane region" description="Helical" evidence="1">
    <location>
        <begin position="51"/>
        <end position="73"/>
    </location>
</feature>
<keyword evidence="1" id="KW-0812">Transmembrane</keyword>